<feature type="region of interest" description="Disordered" evidence="1">
    <location>
        <begin position="317"/>
        <end position="515"/>
    </location>
</feature>
<keyword evidence="5" id="KW-1185">Reference proteome</keyword>
<dbReference type="PaxDb" id="3218-PP1S22_59V6.1"/>
<dbReference type="OrthoDB" id="10261452at2759"/>
<feature type="compositionally biased region" description="Acidic residues" evidence="1">
    <location>
        <begin position="352"/>
        <end position="368"/>
    </location>
</feature>
<organism evidence="3">
    <name type="scientific">Physcomitrium patens</name>
    <name type="common">Spreading-leaved earth moss</name>
    <name type="synonym">Physcomitrella patens</name>
    <dbReference type="NCBI Taxonomy" id="3218"/>
    <lineage>
        <taxon>Eukaryota</taxon>
        <taxon>Viridiplantae</taxon>
        <taxon>Streptophyta</taxon>
        <taxon>Embryophyta</taxon>
        <taxon>Bryophyta</taxon>
        <taxon>Bryophytina</taxon>
        <taxon>Bryopsida</taxon>
        <taxon>Funariidae</taxon>
        <taxon>Funariales</taxon>
        <taxon>Funariaceae</taxon>
        <taxon>Physcomitrium</taxon>
    </lineage>
</organism>
<evidence type="ECO:0000256" key="1">
    <source>
        <dbReference type="SAM" id="MobiDB-lite"/>
    </source>
</evidence>
<evidence type="ECO:0000313" key="5">
    <source>
        <dbReference type="Proteomes" id="UP000006727"/>
    </source>
</evidence>
<dbReference type="PANTHER" id="PTHR12661:SF5">
    <property type="entry name" value="SUPPRESSOR OF SWI4 1 HOMOLOG"/>
    <property type="match status" value="1"/>
</dbReference>
<dbReference type="Gramene" id="Pp3c2_30030V3.1">
    <property type="protein sequence ID" value="Pp3c2_30030V3.1"/>
    <property type="gene ID" value="Pp3c2_30030"/>
</dbReference>
<dbReference type="PROSITE" id="PS50833">
    <property type="entry name" value="BRIX"/>
    <property type="match status" value="1"/>
</dbReference>
<dbReference type="Proteomes" id="UP000006727">
    <property type="component" value="Chromosome 2"/>
</dbReference>
<dbReference type="SUPFAM" id="SSF52954">
    <property type="entry name" value="Class II aaRS ABD-related"/>
    <property type="match status" value="1"/>
</dbReference>
<dbReference type="RefSeq" id="XP_024364709.1">
    <property type="nucleotide sequence ID" value="XM_024508941.2"/>
</dbReference>
<reference evidence="3 5" key="2">
    <citation type="journal article" date="2018" name="Plant J.">
        <title>The Physcomitrella patens chromosome-scale assembly reveals moss genome structure and evolution.</title>
        <authorList>
            <person name="Lang D."/>
            <person name="Ullrich K.K."/>
            <person name="Murat F."/>
            <person name="Fuchs J."/>
            <person name="Jenkins J."/>
            <person name="Haas F.B."/>
            <person name="Piednoel M."/>
            <person name="Gundlach H."/>
            <person name="Van Bel M."/>
            <person name="Meyberg R."/>
            <person name="Vives C."/>
            <person name="Morata J."/>
            <person name="Symeonidi A."/>
            <person name="Hiss M."/>
            <person name="Muchero W."/>
            <person name="Kamisugi Y."/>
            <person name="Saleh O."/>
            <person name="Blanc G."/>
            <person name="Decker E.L."/>
            <person name="van Gessel N."/>
            <person name="Grimwood J."/>
            <person name="Hayes R.D."/>
            <person name="Graham S.W."/>
            <person name="Gunter L.E."/>
            <person name="McDaniel S.F."/>
            <person name="Hoernstein S.N.W."/>
            <person name="Larsson A."/>
            <person name="Li F.W."/>
            <person name="Perroud P.F."/>
            <person name="Phillips J."/>
            <person name="Ranjan P."/>
            <person name="Rokshar D.S."/>
            <person name="Rothfels C.J."/>
            <person name="Schneider L."/>
            <person name="Shu S."/>
            <person name="Stevenson D.W."/>
            <person name="Thummler F."/>
            <person name="Tillich M."/>
            <person name="Villarreal Aguilar J.C."/>
            <person name="Widiez T."/>
            <person name="Wong G.K."/>
            <person name="Wymore A."/>
            <person name="Zhang Y."/>
            <person name="Zimmer A.D."/>
            <person name="Quatrano R.S."/>
            <person name="Mayer K.F.X."/>
            <person name="Goodstein D."/>
            <person name="Casacuberta J.M."/>
            <person name="Vandepoele K."/>
            <person name="Reski R."/>
            <person name="Cuming A.C."/>
            <person name="Tuskan G.A."/>
            <person name="Maumus F."/>
            <person name="Salse J."/>
            <person name="Schmutz J."/>
            <person name="Rensing S.A."/>
        </authorList>
    </citation>
    <scope>NUCLEOTIDE SEQUENCE [LARGE SCALE GENOMIC DNA]</scope>
    <source>
        <strain evidence="4 5">cv. Gransden 2004</strain>
    </source>
</reference>
<dbReference type="GeneID" id="112277011"/>
<dbReference type="InterPro" id="IPR045112">
    <property type="entry name" value="PPAN-like"/>
</dbReference>
<dbReference type="AlphaFoldDB" id="A0A2K1L3L4"/>
<dbReference type="EMBL" id="ABEU02000002">
    <property type="protein sequence ID" value="PNR60618.1"/>
    <property type="molecule type" value="Genomic_DNA"/>
</dbReference>
<reference evidence="4" key="3">
    <citation type="submission" date="2020-12" db="UniProtKB">
        <authorList>
            <consortium name="EnsemblPlants"/>
        </authorList>
    </citation>
    <scope>IDENTIFICATION</scope>
</reference>
<dbReference type="GO" id="GO:0030687">
    <property type="term" value="C:preribosome, large subunit precursor"/>
    <property type="evidence" value="ECO:0000318"/>
    <property type="project" value="GO_Central"/>
</dbReference>
<dbReference type="GO" id="GO:0000463">
    <property type="term" value="P:maturation of LSU-rRNA from tricistronic rRNA transcript (SSU-rRNA, 5.8S rRNA, LSU-rRNA)"/>
    <property type="evidence" value="ECO:0000318"/>
    <property type="project" value="GO_Central"/>
</dbReference>
<dbReference type="SMART" id="SM00879">
    <property type="entry name" value="Brix"/>
    <property type="match status" value="1"/>
</dbReference>
<feature type="compositionally biased region" description="Basic residues" evidence="1">
    <location>
        <begin position="1"/>
        <end position="10"/>
    </location>
</feature>
<protein>
    <recommendedName>
        <fullName evidence="2">Brix domain-containing protein</fullName>
    </recommendedName>
</protein>
<evidence type="ECO:0000313" key="3">
    <source>
        <dbReference type="EMBL" id="PNR60618.1"/>
    </source>
</evidence>
<feature type="compositionally biased region" description="Basic and acidic residues" evidence="1">
    <location>
        <begin position="469"/>
        <end position="478"/>
    </location>
</feature>
<feature type="compositionally biased region" description="Basic and acidic residues" evidence="1">
    <location>
        <begin position="424"/>
        <end position="452"/>
    </location>
</feature>
<evidence type="ECO:0000313" key="4">
    <source>
        <dbReference type="EnsemblPlants" id="Pp3c2_30030V3.1"/>
    </source>
</evidence>
<dbReference type="STRING" id="3218.A0A2K1L3L4"/>
<evidence type="ECO:0000259" key="2">
    <source>
        <dbReference type="PROSITE" id="PS50833"/>
    </source>
</evidence>
<dbReference type="FunCoup" id="A0A2K1L3L4">
    <property type="interactions" value="3717"/>
</dbReference>
<feature type="domain" description="Brix" evidence="2">
    <location>
        <begin position="28"/>
        <end position="289"/>
    </location>
</feature>
<dbReference type="EnsemblPlants" id="Pp3c2_30030V3.2">
    <property type="protein sequence ID" value="Pp3c2_30030V3.2"/>
    <property type="gene ID" value="Pp3c2_30030"/>
</dbReference>
<accession>A0A2K1L3L4</accession>
<feature type="region of interest" description="Disordered" evidence="1">
    <location>
        <begin position="1"/>
        <end position="26"/>
    </location>
</feature>
<gene>
    <name evidence="4" type="primary">LOC112277011</name>
    <name evidence="3" type="ORF">PHYPA_003411</name>
</gene>
<dbReference type="KEGG" id="ppp:112277011"/>
<dbReference type="EnsemblPlants" id="Pp3c2_30030V3.1">
    <property type="protein sequence ID" value="Pp3c2_30030V3.1"/>
    <property type="gene ID" value="Pp3c2_30030"/>
</dbReference>
<reference evidence="3 5" key="1">
    <citation type="journal article" date="2008" name="Science">
        <title>The Physcomitrella genome reveals evolutionary insights into the conquest of land by plants.</title>
        <authorList>
            <person name="Rensing S."/>
            <person name="Lang D."/>
            <person name="Zimmer A."/>
            <person name="Terry A."/>
            <person name="Salamov A."/>
            <person name="Shapiro H."/>
            <person name="Nishiyama T."/>
            <person name="Perroud P.-F."/>
            <person name="Lindquist E."/>
            <person name="Kamisugi Y."/>
            <person name="Tanahashi T."/>
            <person name="Sakakibara K."/>
            <person name="Fujita T."/>
            <person name="Oishi K."/>
            <person name="Shin-I T."/>
            <person name="Kuroki Y."/>
            <person name="Toyoda A."/>
            <person name="Suzuki Y."/>
            <person name="Hashimoto A."/>
            <person name="Yamaguchi K."/>
            <person name="Sugano A."/>
            <person name="Kohara Y."/>
            <person name="Fujiyama A."/>
            <person name="Anterola A."/>
            <person name="Aoki S."/>
            <person name="Ashton N."/>
            <person name="Barbazuk W.B."/>
            <person name="Barker E."/>
            <person name="Bennetzen J."/>
            <person name="Bezanilla M."/>
            <person name="Blankenship R."/>
            <person name="Cho S.H."/>
            <person name="Dutcher S."/>
            <person name="Estelle M."/>
            <person name="Fawcett J.A."/>
            <person name="Gundlach H."/>
            <person name="Hanada K."/>
            <person name="Heyl A."/>
            <person name="Hicks K.A."/>
            <person name="Hugh J."/>
            <person name="Lohr M."/>
            <person name="Mayer K."/>
            <person name="Melkozernov A."/>
            <person name="Murata T."/>
            <person name="Nelson D."/>
            <person name="Pils B."/>
            <person name="Prigge M."/>
            <person name="Reiss B."/>
            <person name="Renner T."/>
            <person name="Rombauts S."/>
            <person name="Rushton P."/>
            <person name="Sanderfoot A."/>
            <person name="Schween G."/>
            <person name="Shiu S.-H."/>
            <person name="Stueber K."/>
            <person name="Theodoulou F.L."/>
            <person name="Tu H."/>
            <person name="Van de Peer Y."/>
            <person name="Verrier P.J."/>
            <person name="Waters E."/>
            <person name="Wood A."/>
            <person name="Yang L."/>
            <person name="Cove D."/>
            <person name="Cuming A."/>
            <person name="Hasebe M."/>
            <person name="Lucas S."/>
            <person name="Mishler D.B."/>
            <person name="Reski R."/>
            <person name="Grigoriev I."/>
            <person name="Quatrano R.S."/>
            <person name="Boore J.L."/>
        </authorList>
    </citation>
    <scope>NUCLEOTIDE SEQUENCE [LARGE SCALE GENOMIC DNA]</scope>
    <source>
        <strain evidence="4 5">cv. Gransden 2004</strain>
    </source>
</reference>
<dbReference type="PANTHER" id="PTHR12661">
    <property type="entry name" value="PETER PAN-RELATED"/>
    <property type="match status" value="1"/>
</dbReference>
<feature type="compositionally biased region" description="Basic and acidic residues" evidence="1">
    <location>
        <begin position="317"/>
        <end position="338"/>
    </location>
</feature>
<dbReference type="OMA" id="KDYTVMT"/>
<name>A0A2K1L3L4_PHYPA</name>
<feature type="compositionally biased region" description="Gly residues" evidence="1">
    <location>
        <begin position="454"/>
        <end position="464"/>
    </location>
</feature>
<dbReference type="Pfam" id="PF04427">
    <property type="entry name" value="Brix"/>
    <property type="match status" value="1"/>
</dbReference>
<dbReference type="InterPro" id="IPR007109">
    <property type="entry name" value="Brix"/>
</dbReference>
<sequence length="515" mass="58104">MGRTRRKKKRTQDPTQDNAGALPGDKIPKSFVFSRGKLPALLRNLEKDLRKVMMPHTALNLRESKRNSMKDFVHVAAPLGVTHFMILSNTKTSPYLRLARSPHGPTLTFKIHAYSLAADVARAQTRPRAPPAIFKSPPLVVMNGLTTGEEHLKLIAVVFQNIVPPINVNTVKLSNCQRVLLLNYDKTTKCIDFRHYSVSAQPVGVSRNIRKLVQRKKLPDLSKLSDVSEFVNKTGYGSESEAEDEASKVELADDFGKGNHASQRSAVKLHEIGPRMTLQLVKVEEGLCDGAVMFHEYVKKTEEEILALRNSKEQREALRKQRRAEQEANVKRKEEERNSKKKRKFVESTDKPEEDYDVVADDEAEMSPDEGPVGGGGVENDDMEDADWYRKEVGEEPDEGFLAGQTHNRRPPSKYNSNFSKRREKGEDRKERPIRTDKGSNRSSEKRVDRKPGGNFGKSFGRGSGSSKKFSDKSDKLRGKSRSRNQKGEGQDKFSRNRSSGRGDKDGRPSKKRKH</sequence>
<dbReference type="Gramene" id="Pp3c2_30030V3.2">
    <property type="protein sequence ID" value="Pp3c2_30030V3.2"/>
    <property type="gene ID" value="Pp3c2_30030"/>
</dbReference>
<proteinExistence type="predicted"/>
<feature type="compositionally biased region" description="Basic and acidic residues" evidence="1">
    <location>
        <begin position="486"/>
        <end position="509"/>
    </location>
</feature>
<dbReference type="GO" id="GO:0019843">
    <property type="term" value="F:rRNA binding"/>
    <property type="evidence" value="ECO:0000318"/>
    <property type="project" value="GO_Central"/>
</dbReference>